<evidence type="ECO:0000256" key="1">
    <source>
        <dbReference type="ARBA" id="ARBA00000086"/>
    </source>
</evidence>
<comment type="catalytic activity">
    <reaction evidence="1">
        <text>Hydrolysis of alkylated DNA, releasing 3-methyladenine, 3-methylguanine, 7-methylguanine and 7-methyladenine.</text>
        <dbReference type="EC" id="3.2.2.21"/>
    </reaction>
</comment>
<evidence type="ECO:0000259" key="6">
    <source>
        <dbReference type="SMART" id="SM00478"/>
    </source>
</evidence>
<evidence type="ECO:0000313" key="8">
    <source>
        <dbReference type="Proteomes" id="UP000036061"/>
    </source>
</evidence>
<dbReference type="SMART" id="SM00478">
    <property type="entry name" value="ENDO3c"/>
    <property type="match status" value="1"/>
</dbReference>
<dbReference type="GO" id="GO:0008725">
    <property type="term" value="F:DNA-3-methyladenine glycosylase activity"/>
    <property type="evidence" value="ECO:0007669"/>
    <property type="project" value="TreeGrafter"/>
</dbReference>
<sequence length="219" mass="25049">MNNHITFHPSHEGIVSICNQDTTICKLINHIGPLTLKTNENHLEALVMSIIGQQLSAKAASTIRQRVKMLCSEITPERVLRTPIENFRNAGVSRTKIEFIFDLCKKVHSNEISFANFHSQENETVINSLTSVKGIGKWTAEMFLIFSLGRLNVLSLGDAGLQRATKWLYQLDDRPKNKYMEEVSINWHPYYSIVSLYLWESIDLGFVDHFPTIEDVNEK</sequence>
<dbReference type="CDD" id="cd00056">
    <property type="entry name" value="ENDO3c"/>
    <property type="match status" value="1"/>
</dbReference>
<evidence type="ECO:0000313" key="7">
    <source>
        <dbReference type="EMBL" id="AWX54888.1"/>
    </source>
</evidence>
<dbReference type="PANTHER" id="PTHR43003:SF5">
    <property type="entry name" value="DNA-3-METHYLADENINE GLYCOSYLASE"/>
    <property type="match status" value="1"/>
</dbReference>
<keyword evidence="5" id="KW-0234">DNA repair</keyword>
<name>A0A2Z4MEK5_BREBE</name>
<evidence type="ECO:0000256" key="5">
    <source>
        <dbReference type="ARBA" id="ARBA00023204"/>
    </source>
</evidence>
<dbReference type="PANTHER" id="PTHR43003">
    <property type="entry name" value="DNA-3-METHYLADENINE GLYCOSYLASE"/>
    <property type="match status" value="1"/>
</dbReference>
<reference evidence="7 8" key="1">
    <citation type="journal article" date="2015" name="Genome Announc.">
        <title>Draft Genome Sequence of Brevibacillus brevis DZQ7, a Plant Growth-Promoting Rhizobacterium with Broad-Spectrum Antimicrobial Activity.</title>
        <authorList>
            <person name="Hou Q."/>
            <person name="Wang C."/>
            <person name="Hou X."/>
            <person name="Xia Z."/>
            <person name="Ye J."/>
            <person name="Liu K."/>
            <person name="Liu H."/>
            <person name="Wang J."/>
            <person name="Guo H."/>
            <person name="Yu X."/>
            <person name="Yang Y."/>
            <person name="Du B."/>
            <person name="Ding Y."/>
        </authorList>
    </citation>
    <scope>NUCLEOTIDE SEQUENCE [LARGE SCALE GENOMIC DNA]</scope>
    <source>
        <strain evidence="7 8">DZQ7</strain>
    </source>
</reference>
<dbReference type="RefSeq" id="WP_048031729.1">
    <property type="nucleotide sequence ID" value="NZ_CP030117.1"/>
</dbReference>
<dbReference type="GO" id="GO:0006285">
    <property type="term" value="P:base-excision repair, AP site formation"/>
    <property type="evidence" value="ECO:0007669"/>
    <property type="project" value="TreeGrafter"/>
</dbReference>
<evidence type="ECO:0000256" key="2">
    <source>
        <dbReference type="ARBA" id="ARBA00010817"/>
    </source>
</evidence>
<dbReference type="EMBL" id="CP030117">
    <property type="protein sequence ID" value="AWX54888.1"/>
    <property type="molecule type" value="Genomic_DNA"/>
</dbReference>
<protein>
    <recommendedName>
        <fullName evidence="3">DNA-3-methyladenine glycosylase II</fullName>
        <ecNumber evidence="3">3.2.2.21</ecNumber>
    </recommendedName>
</protein>
<dbReference type="GO" id="GO:0043916">
    <property type="term" value="F:DNA-7-methylguanine glycosylase activity"/>
    <property type="evidence" value="ECO:0007669"/>
    <property type="project" value="TreeGrafter"/>
</dbReference>
<dbReference type="InterPro" id="IPR003265">
    <property type="entry name" value="HhH-GPD_domain"/>
</dbReference>
<dbReference type="SUPFAM" id="SSF48150">
    <property type="entry name" value="DNA-glycosylase"/>
    <property type="match status" value="1"/>
</dbReference>
<accession>A0A2Z4MEK5</accession>
<organism evidence="7 8">
    <name type="scientific">Brevibacillus brevis</name>
    <name type="common">Bacillus brevis</name>
    <dbReference type="NCBI Taxonomy" id="1393"/>
    <lineage>
        <taxon>Bacteria</taxon>
        <taxon>Bacillati</taxon>
        <taxon>Bacillota</taxon>
        <taxon>Bacilli</taxon>
        <taxon>Bacillales</taxon>
        <taxon>Paenibacillaceae</taxon>
        <taxon>Brevibacillus</taxon>
    </lineage>
</organism>
<dbReference type="EC" id="3.2.2.21" evidence="3"/>
<dbReference type="InterPro" id="IPR051912">
    <property type="entry name" value="Alkylbase_DNA_Glycosylase/TA"/>
</dbReference>
<evidence type="ECO:0000256" key="4">
    <source>
        <dbReference type="ARBA" id="ARBA00022763"/>
    </source>
</evidence>
<keyword evidence="4" id="KW-0227">DNA damage</keyword>
<dbReference type="Pfam" id="PF00730">
    <property type="entry name" value="HhH-GPD"/>
    <property type="match status" value="1"/>
</dbReference>
<dbReference type="InterPro" id="IPR011257">
    <property type="entry name" value="DNA_glycosylase"/>
</dbReference>
<dbReference type="Gene3D" id="1.10.340.30">
    <property type="entry name" value="Hypothetical protein, domain 2"/>
    <property type="match status" value="1"/>
</dbReference>
<dbReference type="GO" id="GO:0032993">
    <property type="term" value="C:protein-DNA complex"/>
    <property type="evidence" value="ECO:0007669"/>
    <property type="project" value="TreeGrafter"/>
</dbReference>
<dbReference type="Proteomes" id="UP000036061">
    <property type="component" value="Chromosome"/>
</dbReference>
<dbReference type="FunFam" id="1.10.340.30:FF:000004">
    <property type="entry name" value="DNA-3-methyladenine glycosylase II"/>
    <property type="match status" value="1"/>
</dbReference>
<gene>
    <name evidence="7" type="ORF">AB432_007520</name>
</gene>
<dbReference type="GO" id="GO:0032131">
    <property type="term" value="F:alkylated DNA binding"/>
    <property type="evidence" value="ECO:0007669"/>
    <property type="project" value="TreeGrafter"/>
</dbReference>
<evidence type="ECO:0000256" key="3">
    <source>
        <dbReference type="ARBA" id="ARBA00012000"/>
    </source>
</evidence>
<dbReference type="GO" id="GO:0006307">
    <property type="term" value="P:DNA alkylation repair"/>
    <property type="evidence" value="ECO:0007669"/>
    <property type="project" value="TreeGrafter"/>
</dbReference>
<proteinExistence type="inferred from homology"/>
<dbReference type="AlphaFoldDB" id="A0A2Z4MEK5"/>
<dbReference type="Gene3D" id="1.10.1670.40">
    <property type="match status" value="1"/>
</dbReference>
<comment type="similarity">
    <text evidence="2">Belongs to the alkylbase DNA glycosidase AlkA family.</text>
</comment>
<dbReference type="GO" id="GO:0005737">
    <property type="term" value="C:cytoplasm"/>
    <property type="evidence" value="ECO:0007669"/>
    <property type="project" value="TreeGrafter"/>
</dbReference>
<feature type="domain" description="HhH-GPD" evidence="6">
    <location>
        <begin position="51"/>
        <end position="212"/>
    </location>
</feature>